<reference evidence="2" key="1">
    <citation type="journal article" date="2014" name="Int. J. Syst. Evol. Microbiol.">
        <title>Complete genome sequence of Corynebacterium casei LMG S-19264T (=DSM 44701T), isolated from a smear-ripened cheese.</title>
        <authorList>
            <consortium name="US DOE Joint Genome Institute (JGI-PGF)"/>
            <person name="Walter F."/>
            <person name="Albersmeier A."/>
            <person name="Kalinowski J."/>
            <person name="Ruckert C."/>
        </authorList>
    </citation>
    <scope>NUCLEOTIDE SEQUENCE</scope>
    <source>
        <strain evidence="2">CGMCC 4.7278</strain>
    </source>
</reference>
<reference evidence="2" key="2">
    <citation type="submission" date="2020-09" db="EMBL/GenBank/DDBJ databases">
        <authorList>
            <person name="Sun Q."/>
            <person name="Zhou Y."/>
        </authorList>
    </citation>
    <scope>NUCLEOTIDE SEQUENCE</scope>
    <source>
        <strain evidence="2">CGMCC 4.7278</strain>
    </source>
</reference>
<accession>A0A917V6J5</accession>
<comment type="caution">
    <text evidence="2">The sequence shown here is derived from an EMBL/GenBank/DDBJ whole genome shotgun (WGS) entry which is preliminary data.</text>
</comment>
<dbReference type="Proteomes" id="UP000612956">
    <property type="component" value="Unassembled WGS sequence"/>
</dbReference>
<name>A0A917V6J5_9NOCA</name>
<evidence type="ECO:0008006" key="4">
    <source>
        <dbReference type="Google" id="ProtNLM"/>
    </source>
</evidence>
<keyword evidence="1" id="KW-0732">Signal</keyword>
<proteinExistence type="predicted"/>
<feature type="signal peptide" evidence="1">
    <location>
        <begin position="1"/>
        <end position="25"/>
    </location>
</feature>
<organism evidence="2 3">
    <name type="scientific">Nocardia camponoti</name>
    <dbReference type="NCBI Taxonomy" id="1616106"/>
    <lineage>
        <taxon>Bacteria</taxon>
        <taxon>Bacillati</taxon>
        <taxon>Actinomycetota</taxon>
        <taxon>Actinomycetes</taxon>
        <taxon>Mycobacteriales</taxon>
        <taxon>Nocardiaceae</taxon>
        <taxon>Nocardia</taxon>
    </lineage>
</organism>
<evidence type="ECO:0000256" key="1">
    <source>
        <dbReference type="SAM" id="SignalP"/>
    </source>
</evidence>
<evidence type="ECO:0000313" key="3">
    <source>
        <dbReference type="Proteomes" id="UP000612956"/>
    </source>
</evidence>
<protein>
    <recommendedName>
        <fullName evidence="4">DUF320 domain-containing protein</fullName>
    </recommendedName>
</protein>
<dbReference type="EMBL" id="BMMW01000002">
    <property type="protein sequence ID" value="GGK46332.1"/>
    <property type="molecule type" value="Genomic_DNA"/>
</dbReference>
<dbReference type="AlphaFoldDB" id="A0A917V6J5"/>
<sequence>MNKFICATIAAGTIATVGASGVAQAQPLPVGAPAATVVNTGSNDAIVVLSSATGALLIPIILPLMCVHYDVDCIALGSSWLSR</sequence>
<evidence type="ECO:0000313" key="2">
    <source>
        <dbReference type="EMBL" id="GGK46332.1"/>
    </source>
</evidence>
<feature type="chain" id="PRO_5037088094" description="DUF320 domain-containing protein" evidence="1">
    <location>
        <begin position="26"/>
        <end position="83"/>
    </location>
</feature>
<gene>
    <name evidence="2" type="ORF">GCM10011591_17210</name>
</gene>
<keyword evidence="3" id="KW-1185">Reference proteome</keyword>